<gene>
    <name evidence="1" type="ORF">HY834_08930</name>
</gene>
<organism evidence="1 2">
    <name type="scientific">Devosia nanyangense</name>
    <dbReference type="NCBI Taxonomy" id="1228055"/>
    <lineage>
        <taxon>Bacteria</taxon>
        <taxon>Pseudomonadati</taxon>
        <taxon>Pseudomonadota</taxon>
        <taxon>Alphaproteobacteria</taxon>
        <taxon>Hyphomicrobiales</taxon>
        <taxon>Devosiaceae</taxon>
        <taxon>Devosia</taxon>
    </lineage>
</organism>
<accession>A0A933NY38</accession>
<dbReference type="AlphaFoldDB" id="A0A933NY38"/>
<evidence type="ECO:0000313" key="2">
    <source>
        <dbReference type="Proteomes" id="UP000782610"/>
    </source>
</evidence>
<dbReference type="Pfam" id="PF20039">
    <property type="entry name" value="DUF6441"/>
    <property type="match status" value="1"/>
</dbReference>
<dbReference type="EMBL" id="JACRAF010000025">
    <property type="protein sequence ID" value="MBI4921860.1"/>
    <property type="molecule type" value="Genomic_DNA"/>
</dbReference>
<name>A0A933NY38_9HYPH</name>
<dbReference type="InterPro" id="IPR045622">
    <property type="entry name" value="DUF6441"/>
</dbReference>
<protein>
    <submittedName>
        <fullName evidence="1">Uncharacterized protein</fullName>
    </submittedName>
</protein>
<reference evidence="1" key="1">
    <citation type="submission" date="2020-07" db="EMBL/GenBank/DDBJ databases">
        <title>Huge and variable diversity of episymbiotic CPR bacteria and DPANN archaea in groundwater ecosystems.</title>
        <authorList>
            <person name="He C.Y."/>
            <person name="Keren R."/>
            <person name="Whittaker M."/>
            <person name="Farag I.F."/>
            <person name="Doudna J."/>
            <person name="Cate J.H.D."/>
            <person name="Banfield J.F."/>
        </authorList>
    </citation>
    <scope>NUCLEOTIDE SEQUENCE</scope>
    <source>
        <strain evidence="1">NC_groundwater_1586_Pr3_B-0.1um_66_15</strain>
    </source>
</reference>
<sequence length="219" mass="23737">MKLELKAALVGDLPGFMKDELERGAAASSGGVLKTMTHLKEVLRAQVLSAFGSQRLANTWRGDMFPRPPKTSLGAAATVYSNAPHIIAAFSASTVIRSQRGVWLAIPSPDCPRGPGGRRLDPSNFPEDRFGKLHFVYRPGKASLLVVDEVGRTASGKVSRQKQRRKDGSFKQGTVSVVMFFLVPFVSLRQALNLEAAYAAALDELTGNIVSEWNRLAQA</sequence>
<evidence type="ECO:0000313" key="1">
    <source>
        <dbReference type="EMBL" id="MBI4921860.1"/>
    </source>
</evidence>
<proteinExistence type="predicted"/>
<comment type="caution">
    <text evidence="1">The sequence shown here is derived from an EMBL/GenBank/DDBJ whole genome shotgun (WGS) entry which is preliminary data.</text>
</comment>
<dbReference type="Proteomes" id="UP000782610">
    <property type="component" value="Unassembled WGS sequence"/>
</dbReference>